<dbReference type="Proteomes" id="UP001596328">
    <property type="component" value="Unassembled WGS sequence"/>
</dbReference>
<dbReference type="Pfam" id="PF09137">
    <property type="entry name" value="Glucodextran_N"/>
    <property type="match status" value="1"/>
</dbReference>
<gene>
    <name evidence="2" type="ORF">ACFQE1_20210</name>
</gene>
<dbReference type="InterPro" id="IPR014718">
    <property type="entry name" value="GH-type_carb-bd"/>
</dbReference>
<accession>A0ABD5S540</accession>
<reference evidence="2 3" key="1">
    <citation type="journal article" date="2019" name="Int. J. Syst. Evol. Microbiol.">
        <title>The Global Catalogue of Microorganisms (GCM) 10K type strain sequencing project: providing services to taxonomists for standard genome sequencing and annotation.</title>
        <authorList>
            <consortium name="The Broad Institute Genomics Platform"/>
            <consortium name="The Broad Institute Genome Sequencing Center for Infectious Disease"/>
            <person name="Wu L."/>
            <person name="Ma J."/>
        </authorList>
    </citation>
    <scope>NUCLEOTIDE SEQUENCE [LARGE SCALE GENOMIC DNA]</scope>
    <source>
        <strain evidence="2 3">NBRC 111368</strain>
    </source>
</reference>
<organism evidence="2 3">
    <name type="scientific">Halobium palmae</name>
    <dbReference type="NCBI Taxonomy" id="1776492"/>
    <lineage>
        <taxon>Archaea</taxon>
        <taxon>Methanobacteriati</taxon>
        <taxon>Methanobacteriota</taxon>
        <taxon>Stenosarchaea group</taxon>
        <taxon>Halobacteria</taxon>
        <taxon>Halobacteriales</taxon>
        <taxon>Haloferacaceae</taxon>
        <taxon>Halobium</taxon>
    </lineage>
</organism>
<proteinExistence type="predicted"/>
<feature type="non-terminal residue" evidence="2">
    <location>
        <position position="1"/>
    </location>
</feature>
<name>A0ABD5S540_9EURY</name>
<evidence type="ECO:0000313" key="3">
    <source>
        <dbReference type="Proteomes" id="UP001596328"/>
    </source>
</evidence>
<protein>
    <submittedName>
        <fullName evidence="2">Glucoamylase</fullName>
    </submittedName>
</protein>
<dbReference type="InterPro" id="IPR015220">
    <property type="entry name" value="Glucodextranase_N"/>
</dbReference>
<evidence type="ECO:0000313" key="2">
    <source>
        <dbReference type="EMBL" id="MFC6726647.1"/>
    </source>
</evidence>
<sequence length="222" mass="24701">GPEHRPRWTTGEKYGVGTVADHTAEDPSKVWFTLTEGALTEVRYPRVDLMNMRTLDFLVVDADGSSDYTARTHNETRRDDDADTVERRTEMIEDDALAFRQTVAERGDGRGHEWTLTVEYAVDPQHDAMLTDVSFEADDGNEYELYVVGDVALTNTGTQDRGLRLGQEGDYHLVARDSEAHDKGNAADPLLIDEDGERYSIAVALTATERFDWATVGVAGSE</sequence>
<keyword evidence="3" id="KW-1185">Reference proteome</keyword>
<comment type="caution">
    <text evidence="2">The sequence shown here is derived from an EMBL/GenBank/DDBJ whole genome shotgun (WGS) entry which is preliminary data.</text>
</comment>
<dbReference type="EMBL" id="JBHSWU010001283">
    <property type="protein sequence ID" value="MFC6726647.1"/>
    <property type="molecule type" value="Genomic_DNA"/>
</dbReference>
<feature type="domain" description="Glucodextranase N-terminal" evidence="1">
    <location>
        <begin position="2"/>
        <end position="221"/>
    </location>
</feature>
<feature type="non-terminal residue" evidence="2">
    <location>
        <position position="222"/>
    </location>
</feature>
<dbReference type="AlphaFoldDB" id="A0ABD5S540"/>
<dbReference type="SUPFAM" id="SSF74650">
    <property type="entry name" value="Galactose mutarotase-like"/>
    <property type="match status" value="1"/>
</dbReference>
<evidence type="ECO:0000259" key="1">
    <source>
        <dbReference type="Pfam" id="PF09137"/>
    </source>
</evidence>
<dbReference type="Gene3D" id="2.70.98.10">
    <property type="match status" value="1"/>
</dbReference>
<dbReference type="InterPro" id="IPR011013">
    <property type="entry name" value="Gal_mutarotase_sf_dom"/>
</dbReference>